<keyword evidence="1" id="KW-0031">Aminopeptidase</keyword>
<reference evidence="12 13" key="1">
    <citation type="submission" date="2025-05" db="UniProtKB">
        <authorList>
            <consortium name="RefSeq"/>
        </authorList>
    </citation>
    <scope>IDENTIFICATION</scope>
    <source>
        <tissue evidence="12 13">Blood</tissue>
    </source>
</reference>
<dbReference type="RefSeq" id="XP_067170595.1">
    <property type="nucleotide sequence ID" value="XM_067314494.1"/>
</dbReference>
<evidence type="ECO:0000313" key="13">
    <source>
        <dbReference type="RefSeq" id="XP_067170596.1"/>
    </source>
</evidence>
<organism evidence="11 12">
    <name type="scientific">Apteryx mantelli</name>
    <name type="common">North Island brown kiwi</name>
    <dbReference type="NCBI Taxonomy" id="2696672"/>
    <lineage>
        <taxon>Eukaryota</taxon>
        <taxon>Metazoa</taxon>
        <taxon>Chordata</taxon>
        <taxon>Craniata</taxon>
        <taxon>Vertebrata</taxon>
        <taxon>Euteleostomi</taxon>
        <taxon>Archelosauria</taxon>
        <taxon>Archosauria</taxon>
        <taxon>Dinosauria</taxon>
        <taxon>Saurischia</taxon>
        <taxon>Theropoda</taxon>
        <taxon>Coelurosauria</taxon>
        <taxon>Aves</taxon>
        <taxon>Palaeognathae</taxon>
        <taxon>Apterygiformes</taxon>
        <taxon>Apterygidae</taxon>
        <taxon>Apteryx</taxon>
    </lineage>
</organism>
<evidence type="ECO:0000256" key="1">
    <source>
        <dbReference type="ARBA" id="ARBA00022438"/>
    </source>
</evidence>
<evidence type="ECO:0000313" key="11">
    <source>
        <dbReference type="Proteomes" id="UP001652627"/>
    </source>
</evidence>
<keyword evidence="3" id="KW-0378">Hydrolase</keyword>
<gene>
    <name evidence="12 13" type="primary">ACTMAP</name>
</gene>
<comment type="catalytic activity">
    <reaction evidence="7">
        <text>N-terminal N(alpha)-acetyl-L-cysteinyl-L-glutamyl-[protein] + H2O = N-terminal L-glutamyl-[protein] + N-acetyl-L-cysteine</text>
        <dbReference type="Rhea" id="RHEA:74583"/>
        <dbReference type="Rhea" id="RHEA-COMP:12668"/>
        <dbReference type="Rhea" id="RHEA-COMP:18396"/>
        <dbReference type="ChEBI" id="CHEBI:15377"/>
        <dbReference type="ChEBI" id="CHEBI:64721"/>
        <dbReference type="ChEBI" id="CHEBI:78236"/>
        <dbReference type="ChEBI" id="CHEBI:193601"/>
    </reaction>
    <physiologicalReaction direction="left-to-right" evidence="7">
        <dbReference type="Rhea" id="RHEA:74584"/>
    </physiologicalReaction>
</comment>
<comment type="similarity">
    <text evidence="4">Belongs to the ACTMAP family.</text>
</comment>
<keyword evidence="2 12" id="KW-0645">Protease</keyword>
<evidence type="ECO:0000256" key="8">
    <source>
        <dbReference type="ARBA" id="ARBA00049041"/>
    </source>
</evidence>
<dbReference type="PANTHER" id="PTHR28631:SF1">
    <property type="entry name" value="ACTIN MATURATION PROTEASE"/>
    <property type="match status" value="1"/>
</dbReference>
<evidence type="ECO:0000256" key="7">
    <source>
        <dbReference type="ARBA" id="ARBA00047999"/>
    </source>
</evidence>
<name>A0ABM4G061_9AVES</name>
<evidence type="ECO:0000256" key="2">
    <source>
        <dbReference type="ARBA" id="ARBA00022670"/>
    </source>
</evidence>
<dbReference type="GO" id="GO:0008233">
    <property type="term" value="F:peptidase activity"/>
    <property type="evidence" value="ECO:0007669"/>
    <property type="project" value="UniProtKB-KW"/>
</dbReference>
<evidence type="ECO:0000256" key="9">
    <source>
        <dbReference type="ARBA" id="ARBA00093241"/>
    </source>
</evidence>
<dbReference type="Proteomes" id="UP001652627">
    <property type="component" value="Chromosome 35"/>
</dbReference>
<evidence type="ECO:0000256" key="4">
    <source>
        <dbReference type="ARBA" id="ARBA00034725"/>
    </source>
</evidence>
<dbReference type="InterPro" id="IPR040043">
    <property type="entry name" value="ACTMAP"/>
</dbReference>
<comment type="catalytic activity">
    <reaction evidence="8">
        <text>N-terminal N(alpha)-acetyl-L-cysteinyl-L-aspartyl-[protein] + H2O = N-terminal L-aspartyl-[protein] + N-acetyl-L-cysteine</text>
        <dbReference type="Rhea" id="RHEA:74579"/>
        <dbReference type="Rhea" id="RHEA-COMP:12669"/>
        <dbReference type="Rhea" id="RHEA-COMP:18395"/>
        <dbReference type="ChEBI" id="CHEBI:15377"/>
        <dbReference type="ChEBI" id="CHEBI:64720"/>
        <dbReference type="ChEBI" id="CHEBI:78236"/>
        <dbReference type="ChEBI" id="CHEBI:193599"/>
    </reaction>
    <physiologicalReaction direction="left-to-right" evidence="8">
        <dbReference type="Rhea" id="RHEA:74580"/>
    </physiologicalReaction>
</comment>
<dbReference type="RefSeq" id="XP_067170596.1">
    <property type="nucleotide sequence ID" value="XM_067314495.1"/>
</dbReference>
<proteinExistence type="inferred from homology"/>
<dbReference type="PANTHER" id="PTHR28631">
    <property type="entry name" value="UPF0692 PROTEIN C19ORF54"/>
    <property type="match status" value="1"/>
</dbReference>
<dbReference type="GeneID" id="136994994"/>
<evidence type="ECO:0000256" key="5">
    <source>
        <dbReference type="ARBA" id="ARBA00034848"/>
    </source>
</evidence>
<dbReference type="GO" id="GO:0006508">
    <property type="term" value="P:proteolysis"/>
    <property type="evidence" value="ECO:0007669"/>
    <property type="project" value="UniProtKB-KW"/>
</dbReference>
<dbReference type="Pfam" id="PF21646">
    <property type="entry name" value="ACTMAP-like_C"/>
    <property type="match status" value="1"/>
</dbReference>
<evidence type="ECO:0000256" key="6">
    <source>
        <dbReference type="ARBA" id="ARBA00034908"/>
    </source>
</evidence>
<evidence type="ECO:0000256" key="3">
    <source>
        <dbReference type="ARBA" id="ARBA00022801"/>
    </source>
</evidence>
<comment type="catalytic activity">
    <reaction evidence="9">
        <text>N-terminal N(alpha)-acetyl-L-methionyl-L-aspartyl-[protein] + H2O = N-terminal L-aspartyl-[protein] + N-acetyl-L-methionine</text>
        <dbReference type="Rhea" id="RHEA:74571"/>
        <dbReference type="Rhea" id="RHEA-COMP:12669"/>
        <dbReference type="Rhea" id="RHEA-COMP:12693"/>
        <dbReference type="ChEBI" id="CHEBI:15377"/>
        <dbReference type="ChEBI" id="CHEBI:64720"/>
        <dbReference type="ChEBI" id="CHEBI:71670"/>
        <dbReference type="ChEBI" id="CHEBI:133063"/>
    </reaction>
    <physiologicalReaction direction="left-to-right" evidence="9">
        <dbReference type="Rhea" id="RHEA:74572"/>
    </physiologicalReaction>
</comment>
<protein>
    <recommendedName>
        <fullName evidence="5">Actin maturation protease</fullName>
    </recommendedName>
    <alternativeName>
        <fullName evidence="6">Actin aminopeptidase ACTMAP</fullName>
    </alternativeName>
</protein>
<accession>A0ABM4G061</accession>
<evidence type="ECO:0000313" key="12">
    <source>
        <dbReference type="RefSeq" id="XP_067170595.1"/>
    </source>
</evidence>
<sequence>MAGALLEPSRSVSLEQIVRAARDRAFTAQGEMFSAADMATLAQELFPCRAELLSGGLEGDNRPRILRHLAAGRPLLVPYDEDSNHEPCCRQGHKAHWAVVSGTLLGLRSAALGPGCREDAEIPGLFHPGPGPLRPPPDEEVAELFLLAQQGKSRRVQLWGYGRLHESNAQLTDFSPRRAGDGRVYVVPAGGVRAGLCGKAVLLHPPAPGV</sequence>
<comment type="catalytic activity">
    <reaction evidence="10">
        <text>N-terminal N(alpha)-acetyl-L-methionyl-L-glutamyl-[protein] + H2O = N-terminal L-glutamyl-[protein] + N-acetyl-L-methionine</text>
        <dbReference type="Rhea" id="RHEA:74575"/>
        <dbReference type="Rhea" id="RHEA-COMP:12668"/>
        <dbReference type="Rhea" id="RHEA-COMP:12697"/>
        <dbReference type="ChEBI" id="CHEBI:15377"/>
        <dbReference type="ChEBI" id="CHEBI:64721"/>
        <dbReference type="ChEBI" id="CHEBI:71670"/>
        <dbReference type="ChEBI" id="CHEBI:133360"/>
    </reaction>
    <physiologicalReaction direction="left-to-right" evidence="10">
        <dbReference type="Rhea" id="RHEA:74576"/>
    </physiologicalReaction>
</comment>
<keyword evidence="11" id="KW-1185">Reference proteome</keyword>
<evidence type="ECO:0000256" key="10">
    <source>
        <dbReference type="ARBA" id="ARBA00093265"/>
    </source>
</evidence>